<dbReference type="HOGENOM" id="CLU_029507_2_0_1"/>
<dbReference type="Pfam" id="PF00255">
    <property type="entry name" value="GSHPx"/>
    <property type="match status" value="1"/>
</dbReference>
<dbReference type="PANTHER" id="PTHR11592:SF88">
    <property type="entry name" value="GLUTATHIONE PEROXIDASE-RELATED"/>
    <property type="match status" value="1"/>
</dbReference>
<dbReference type="PROSITE" id="PS00763">
    <property type="entry name" value="GLUTATHIONE_PEROXID_2"/>
    <property type="match status" value="1"/>
</dbReference>
<dbReference type="Proteomes" id="UP000015104">
    <property type="component" value="Unassembled WGS sequence"/>
</dbReference>
<proteinExistence type="inferred from homology"/>
<keyword evidence="11" id="KW-1185">Reference proteome</keyword>
<reference evidence="10" key="2">
    <citation type="submission" date="2015-06" db="UniProtKB">
        <authorList>
            <consortium name="EnsemblMetazoa"/>
        </authorList>
    </citation>
    <scope>IDENTIFICATION</scope>
</reference>
<evidence type="ECO:0000313" key="10">
    <source>
        <dbReference type="EnsemblMetazoa" id="tetur29g00700.1"/>
    </source>
</evidence>
<comment type="subcellular location">
    <subcellularLocation>
        <location evidence="2">Secreted</location>
    </subcellularLocation>
</comment>
<protein>
    <recommendedName>
        <fullName evidence="4 9">Glutathione peroxidase</fullName>
    </recommendedName>
</protein>
<evidence type="ECO:0000256" key="5">
    <source>
        <dbReference type="ARBA" id="ARBA00022525"/>
    </source>
</evidence>
<evidence type="ECO:0000256" key="7">
    <source>
        <dbReference type="ARBA" id="ARBA00022729"/>
    </source>
</evidence>
<dbReference type="InterPro" id="IPR000889">
    <property type="entry name" value="Glutathione_peroxidase"/>
</dbReference>
<dbReference type="AlphaFoldDB" id="T1L002"/>
<evidence type="ECO:0000313" key="11">
    <source>
        <dbReference type="Proteomes" id="UP000015104"/>
    </source>
</evidence>
<dbReference type="EnsemblMetazoa" id="tetur29g00700.1">
    <property type="protein sequence ID" value="tetur29g00700.1"/>
    <property type="gene ID" value="tetur29g00700"/>
</dbReference>
<name>T1L002_TETUR</name>
<comment type="similarity">
    <text evidence="3 9">Belongs to the glutathione peroxidase family.</text>
</comment>
<reference evidence="11" key="1">
    <citation type="submission" date="2011-08" db="EMBL/GenBank/DDBJ databases">
        <authorList>
            <person name="Rombauts S."/>
        </authorList>
    </citation>
    <scope>NUCLEOTIDE SEQUENCE</scope>
    <source>
        <strain evidence="11">London</strain>
    </source>
</reference>
<dbReference type="GO" id="GO:0004602">
    <property type="term" value="F:glutathione peroxidase activity"/>
    <property type="evidence" value="ECO:0007669"/>
    <property type="project" value="UniProtKB-EC"/>
</dbReference>
<comment type="catalytic activity">
    <reaction evidence="1">
        <text>2 glutathione + H2O2 = glutathione disulfide + 2 H2O</text>
        <dbReference type="Rhea" id="RHEA:16833"/>
        <dbReference type="ChEBI" id="CHEBI:15377"/>
        <dbReference type="ChEBI" id="CHEBI:16240"/>
        <dbReference type="ChEBI" id="CHEBI:57925"/>
        <dbReference type="ChEBI" id="CHEBI:58297"/>
        <dbReference type="EC" id="1.11.1.9"/>
    </reaction>
</comment>
<dbReference type="Gene3D" id="3.40.30.10">
    <property type="entry name" value="Glutaredoxin"/>
    <property type="match status" value="1"/>
</dbReference>
<evidence type="ECO:0000256" key="9">
    <source>
        <dbReference type="RuleBase" id="RU000499"/>
    </source>
</evidence>
<keyword evidence="6 9" id="KW-0575">Peroxidase</keyword>
<dbReference type="GO" id="GO:0006979">
    <property type="term" value="P:response to oxidative stress"/>
    <property type="evidence" value="ECO:0007669"/>
    <property type="project" value="InterPro"/>
</dbReference>
<evidence type="ECO:0000256" key="6">
    <source>
        <dbReference type="ARBA" id="ARBA00022559"/>
    </source>
</evidence>
<dbReference type="PROSITE" id="PS51355">
    <property type="entry name" value="GLUTATHIONE_PEROXID_3"/>
    <property type="match status" value="1"/>
</dbReference>
<dbReference type="SUPFAM" id="SSF52833">
    <property type="entry name" value="Thioredoxin-like"/>
    <property type="match status" value="1"/>
</dbReference>
<keyword evidence="5" id="KW-0964">Secreted</keyword>
<dbReference type="GO" id="GO:0005576">
    <property type="term" value="C:extracellular region"/>
    <property type="evidence" value="ECO:0007669"/>
    <property type="project" value="UniProtKB-SubCell"/>
</dbReference>
<dbReference type="STRING" id="32264.T1L002"/>
<dbReference type="eggNOG" id="KOG1651">
    <property type="taxonomic scope" value="Eukaryota"/>
</dbReference>
<dbReference type="PANTHER" id="PTHR11592">
    <property type="entry name" value="GLUTATHIONE PEROXIDASE"/>
    <property type="match status" value="1"/>
</dbReference>
<evidence type="ECO:0000256" key="4">
    <source>
        <dbReference type="ARBA" id="ARBA00012310"/>
    </source>
</evidence>
<keyword evidence="7" id="KW-0732">Signal</keyword>
<dbReference type="InterPro" id="IPR029760">
    <property type="entry name" value="GPX_CS"/>
</dbReference>
<dbReference type="PIRSF" id="PIRSF000303">
    <property type="entry name" value="Glutathion_perox"/>
    <property type="match status" value="1"/>
</dbReference>
<dbReference type="PRINTS" id="PR01011">
    <property type="entry name" value="GLUTPROXDASE"/>
</dbReference>
<dbReference type="InterPro" id="IPR036249">
    <property type="entry name" value="Thioredoxin-like_sf"/>
</dbReference>
<accession>T1L002</accession>
<evidence type="ECO:0000256" key="8">
    <source>
        <dbReference type="ARBA" id="ARBA00023002"/>
    </source>
</evidence>
<sequence>MNALLERFGHSSLAIIGFPCNQFGMQEPGSGAKEILNGIKHVRPGKGFVPDFNLTIKIDVNGADEHPLWSFLKRSCPSTKINFARQSSLYYTPFHERDVKWNWEKFLIEPETGLVYKRYDASVDPYYIADDIEYLLSRRSSSSQSPSASSLTSSAETID</sequence>
<dbReference type="EMBL" id="CAEY01000760">
    <property type="status" value="NOT_ANNOTATED_CDS"/>
    <property type="molecule type" value="Genomic_DNA"/>
</dbReference>
<evidence type="ECO:0000256" key="1">
    <source>
        <dbReference type="ARBA" id="ARBA00000217"/>
    </source>
</evidence>
<organism evidence="10 11">
    <name type="scientific">Tetranychus urticae</name>
    <name type="common">Two-spotted spider mite</name>
    <dbReference type="NCBI Taxonomy" id="32264"/>
    <lineage>
        <taxon>Eukaryota</taxon>
        <taxon>Metazoa</taxon>
        <taxon>Ecdysozoa</taxon>
        <taxon>Arthropoda</taxon>
        <taxon>Chelicerata</taxon>
        <taxon>Arachnida</taxon>
        <taxon>Acari</taxon>
        <taxon>Acariformes</taxon>
        <taxon>Trombidiformes</taxon>
        <taxon>Prostigmata</taxon>
        <taxon>Eleutherengona</taxon>
        <taxon>Raphignathae</taxon>
        <taxon>Tetranychoidea</taxon>
        <taxon>Tetranychidae</taxon>
        <taxon>Tetranychus</taxon>
    </lineage>
</organism>
<evidence type="ECO:0000256" key="3">
    <source>
        <dbReference type="ARBA" id="ARBA00006926"/>
    </source>
</evidence>
<evidence type="ECO:0000256" key="2">
    <source>
        <dbReference type="ARBA" id="ARBA00004613"/>
    </source>
</evidence>
<keyword evidence="8 9" id="KW-0560">Oxidoreductase</keyword>